<dbReference type="GO" id="GO:0009536">
    <property type="term" value="C:plastid"/>
    <property type="evidence" value="ECO:0007669"/>
    <property type="project" value="UniProtKB-SubCell"/>
</dbReference>
<gene>
    <name evidence="5" type="ORF">PCAL00307_LOCUS20500</name>
    <name evidence="6" type="ORF">PECAL_2P10170</name>
</gene>
<keyword evidence="3" id="KW-0732">Signal</keyword>
<evidence type="ECO:0000259" key="4">
    <source>
        <dbReference type="Pfam" id="PF04755"/>
    </source>
</evidence>
<evidence type="ECO:0000313" key="6">
    <source>
        <dbReference type="EMBL" id="CAH0367970.1"/>
    </source>
</evidence>
<evidence type="ECO:0000313" key="7">
    <source>
        <dbReference type="Proteomes" id="UP000789595"/>
    </source>
</evidence>
<accession>A0A7S4ED97</accession>
<evidence type="ECO:0000256" key="3">
    <source>
        <dbReference type="SAM" id="SignalP"/>
    </source>
</evidence>
<proteinExistence type="predicted"/>
<sequence length="259" mass="27806">MPHTAALVVSLVASASALSAPTSAPKAALYNAIDKFNAATAIDGTVPIDFGVKGGELDKKSRAPRNLFPDGFDAVSENVGTAAKGVMAAVDALAGEASLAANAADTWKTADSPLTGEWSNLWTTAADATFDSKSERGAAKVSNVVDARKGRITNVIKFTDPESKADALRVRLTAKAVGARRLELTFRWVCVTFKKRLFGLFKSVYVPLVPATFLARLIFLFRPKIKPATPFFDLLYLDDELRVQKTGEGNVFVQKRLVQ</sequence>
<comment type="subcellular location">
    <subcellularLocation>
        <location evidence="1">Plastid</location>
    </subcellularLocation>
</comment>
<evidence type="ECO:0000256" key="1">
    <source>
        <dbReference type="ARBA" id="ARBA00004474"/>
    </source>
</evidence>
<dbReference type="AlphaFoldDB" id="A0A7S4ED97"/>
<dbReference type="PANTHER" id="PTHR31906">
    <property type="entry name" value="PLASTID-LIPID-ASSOCIATED PROTEIN 4, CHLOROPLASTIC-RELATED"/>
    <property type="match status" value="1"/>
</dbReference>
<protein>
    <recommendedName>
        <fullName evidence="4">Plastid lipid-associated protein/fibrillin conserved domain-containing protein</fullName>
    </recommendedName>
</protein>
<dbReference type="Pfam" id="PF04755">
    <property type="entry name" value="PAP_fibrillin"/>
    <property type="match status" value="1"/>
</dbReference>
<feature type="signal peptide" evidence="3">
    <location>
        <begin position="1"/>
        <end position="17"/>
    </location>
</feature>
<keyword evidence="7" id="KW-1185">Reference proteome</keyword>
<evidence type="ECO:0000256" key="2">
    <source>
        <dbReference type="ARBA" id="ARBA00022640"/>
    </source>
</evidence>
<reference evidence="5" key="1">
    <citation type="submission" date="2021-01" db="EMBL/GenBank/DDBJ databases">
        <authorList>
            <person name="Corre E."/>
            <person name="Pelletier E."/>
            <person name="Niang G."/>
            <person name="Scheremetjew M."/>
            <person name="Finn R."/>
            <person name="Kale V."/>
            <person name="Holt S."/>
            <person name="Cochrane G."/>
            <person name="Meng A."/>
            <person name="Brown T."/>
            <person name="Cohen L."/>
        </authorList>
    </citation>
    <scope>NUCLEOTIDE SEQUENCE</scope>
    <source>
        <strain evidence="5">CCMP1756</strain>
    </source>
</reference>
<organism evidence="5">
    <name type="scientific">Pelagomonas calceolata</name>
    <dbReference type="NCBI Taxonomy" id="35677"/>
    <lineage>
        <taxon>Eukaryota</taxon>
        <taxon>Sar</taxon>
        <taxon>Stramenopiles</taxon>
        <taxon>Ochrophyta</taxon>
        <taxon>Pelagophyceae</taxon>
        <taxon>Pelagomonadales</taxon>
        <taxon>Pelagomonadaceae</taxon>
        <taxon>Pelagomonas</taxon>
    </lineage>
</organism>
<dbReference type="OrthoDB" id="201398at2759"/>
<dbReference type="EMBL" id="CAKKNE010000002">
    <property type="protein sequence ID" value="CAH0367970.1"/>
    <property type="molecule type" value="Genomic_DNA"/>
</dbReference>
<name>A0A7S4ED97_9STRA</name>
<dbReference type="Proteomes" id="UP000789595">
    <property type="component" value="Unassembled WGS sequence"/>
</dbReference>
<dbReference type="EMBL" id="HBIW01023774">
    <property type="protein sequence ID" value="CAE0705052.1"/>
    <property type="molecule type" value="Transcribed_RNA"/>
</dbReference>
<feature type="domain" description="Plastid lipid-associated protein/fibrillin conserved" evidence="4">
    <location>
        <begin position="109"/>
        <end position="253"/>
    </location>
</feature>
<feature type="chain" id="PRO_5035681136" description="Plastid lipid-associated protein/fibrillin conserved domain-containing protein" evidence="3">
    <location>
        <begin position="18"/>
        <end position="259"/>
    </location>
</feature>
<keyword evidence="2" id="KW-0934">Plastid</keyword>
<dbReference type="InterPro" id="IPR039633">
    <property type="entry name" value="PAP"/>
</dbReference>
<dbReference type="InterPro" id="IPR006843">
    <property type="entry name" value="PAP/fibrillin_dom"/>
</dbReference>
<evidence type="ECO:0000313" key="5">
    <source>
        <dbReference type="EMBL" id="CAE0705052.1"/>
    </source>
</evidence>
<reference evidence="6" key="2">
    <citation type="submission" date="2021-11" db="EMBL/GenBank/DDBJ databases">
        <authorList>
            <consortium name="Genoscope - CEA"/>
            <person name="William W."/>
        </authorList>
    </citation>
    <scope>NUCLEOTIDE SEQUENCE</scope>
</reference>